<protein>
    <submittedName>
        <fullName evidence="4">Uncharacterized protein</fullName>
    </submittedName>
</protein>
<evidence type="ECO:0000256" key="3">
    <source>
        <dbReference type="ARBA" id="ARBA00022842"/>
    </source>
</evidence>
<accession>A0ABC9E763</accession>
<reference evidence="4" key="1">
    <citation type="submission" date="2024-10" db="EMBL/GenBank/DDBJ databases">
        <authorList>
            <person name="Ryan C."/>
        </authorList>
    </citation>
    <scope>NUCLEOTIDE SEQUENCE [LARGE SCALE GENOMIC DNA]</scope>
</reference>
<organism evidence="4 5">
    <name type="scientific">Urochloa decumbens</name>
    <dbReference type="NCBI Taxonomy" id="240449"/>
    <lineage>
        <taxon>Eukaryota</taxon>
        <taxon>Viridiplantae</taxon>
        <taxon>Streptophyta</taxon>
        <taxon>Embryophyta</taxon>
        <taxon>Tracheophyta</taxon>
        <taxon>Spermatophyta</taxon>
        <taxon>Magnoliopsida</taxon>
        <taxon>Liliopsida</taxon>
        <taxon>Poales</taxon>
        <taxon>Poaceae</taxon>
        <taxon>PACMAD clade</taxon>
        <taxon>Panicoideae</taxon>
        <taxon>Panicodae</taxon>
        <taxon>Paniceae</taxon>
        <taxon>Melinidinae</taxon>
        <taxon>Urochloa</taxon>
    </lineage>
</organism>
<dbReference type="SUPFAM" id="SSF53335">
    <property type="entry name" value="S-adenosyl-L-methionine-dependent methyltransferases"/>
    <property type="match status" value="1"/>
</dbReference>
<dbReference type="InterPro" id="IPR005299">
    <property type="entry name" value="MeTrfase_7"/>
</dbReference>
<dbReference type="InterPro" id="IPR042086">
    <property type="entry name" value="MeTrfase_capping"/>
</dbReference>
<sequence length="420" mass="47846">MEHMANLFYKSEPQLYRLHYYTCTALAWVLLCHIVEGLKPEFADMPTTIEHGLHMASGNGENSYTKNSRIQEKAMFQIKPILEEATREVYTAVLPRTMVVADLGCSSGPNTLRFISEVIGIIARYCKELGLPHDHPQLQFFLNDLPGNDFNNLFELVDQFKKSSARNRRGEALPPCYISGLPGSFYTRLFPCQSVHLFHSLFCLQWRSQAPEGLKGMKKTSQDNGDIYITKTTSSSIVKLFQQQFQKDFSLFLKLRYEELVFGGQIILTFIGRKYEDVFSGESNNLYGLLAQSLQSLVDEGLLKKEKLDSFYLPIYSPSVGEVVAIVEQSGLFNMNHVKLFETNWDPYDDSESDVVHDSIRSGVNVSKCIRAVMEPLVASHFGETILDRLFKEYAHRVAKHLEKEKTKHAVIVLSMKKVI</sequence>
<evidence type="ECO:0000313" key="5">
    <source>
        <dbReference type="Proteomes" id="UP001497457"/>
    </source>
</evidence>
<evidence type="ECO:0000256" key="1">
    <source>
        <dbReference type="ARBA" id="ARBA00008908"/>
    </source>
</evidence>
<dbReference type="EMBL" id="OZ075146">
    <property type="protein sequence ID" value="CAL5052134.1"/>
    <property type="molecule type" value="Genomic_DNA"/>
</dbReference>
<evidence type="ECO:0000256" key="2">
    <source>
        <dbReference type="ARBA" id="ARBA00022723"/>
    </source>
</evidence>
<dbReference type="PANTHER" id="PTHR31009">
    <property type="entry name" value="S-ADENOSYL-L-METHIONINE:CARBOXYL METHYLTRANSFERASE FAMILY PROTEIN"/>
    <property type="match status" value="1"/>
</dbReference>
<dbReference type="InterPro" id="IPR029063">
    <property type="entry name" value="SAM-dependent_MTases_sf"/>
</dbReference>
<keyword evidence="2" id="KW-0479">Metal-binding</keyword>
<proteinExistence type="inferred from homology"/>
<dbReference type="Gene3D" id="3.40.50.150">
    <property type="entry name" value="Vaccinia Virus protein VP39"/>
    <property type="match status" value="1"/>
</dbReference>
<gene>
    <name evidence="4" type="ORF">URODEC1_LOCUS92549</name>
</gene>
<dbReference type="Gene3D" id="1.10.1200.270">
    <property type="entry name" value="Methyltransferase, alpha-helical capping domain"/>
    <property type="match status" value="1"/>
</dbReference>
<keyword evidence="5" id="KW-1185">Reference proteome</keyword>
<dbReference type="Pfam" id="PF03492">
    <property type="entry name" value="Methyltransf_7"/>
    <property type="match status" value="1"/>
</dbReference>
<dbReference type="GO" id="GO:0046872">
    <property type="term" value="F:metal ion binding"/>
    <property type="evidence" value="ECO:0007669"/>
    <property type="project" value="UniProtKB-KW"/>
</dbReference>
<comment type="similarity">
    <text evidence="1">Belongs to the methyltransferase superfamily. Type-7 methyltransferase family. SABATH subfamily.</text>
</comment>
<dbReference type="Proteomes" id="UP001497457">
    <property type="component" value="Chromosome 36b"/>
</dbReference>
<name>A0ABC9E763_9POAL</name>
<keyword evidence="3" id="KW-0460">Magnesium</keyword>
<evidence type="ECO:0000313" key="4">
    <source>
        <dbReference type="EMBL" id="CAL5052134.1"/>
    </source>
</evidence>
<dbReference type="AlphaFoldDB" id="A0ABC9E763"/>